<protein>
    <submittedName>
        <fullName evidence="1">Uncharacterized protein</fullName>
    </submittedName>
</protein>
<accession>A0A0C2ZRP8</accession>
<sequence>MAPPALKFESDPHSPEYCGPYNLAAISCLFAPLIDTIKHSAPFYIVGVLPPSSSSGPRTRRALNTLNKCLAGCNSPPRRNVKFRVWHLGLVAHHVLAWHILASVRRHWSEDVCFVRTSSCA</sequence>
<evidence type="ECO:0000313" key="1">
    <source>
        <dbReference type="EMBL" id="KIM64193.1"/>
    </source>
</evidence>
<reference evidence="2" key="2">
    <citation type="submission" date="2015-01" db="EMBL/GenBank/DDBJ databases">
        <title>Evolutionary Origins and Diversification of the Mycorrhizal Mutualists.</title>
        <authorList>
            <consortium name="DOE Joint Genome Institute"/>
            <consortium name="Mycorrhizal Genomics Consortium"/>
            <person name="Kohler A."/>
            <person name="Kuo A."/>
            <person name="Nagy L.G."/>
            <person name="Floudas D."/>
            <person name="Copeland A."/>
            <person name="Barry K.W."/>
            <person name="Cichocki N."/>
            <person name="Veneault-Fourrey C."/>
            <person name="LaButti K."/>
            <person name="Lindquist E.A."/>
            <person name="Lipzen A."/>
            <person name="Lundell T."/>
            <person name="Morin E."/>
            <person name="Murat C."/>
            <person name="Riley R."/>
            <person name="Ohm R."/>
            <person name="Sun H."/>
            <person name="Tunlid A."/>
            <person name="Henrissat B."/>
            <person name="Grigoriev I.V."/>
            <person name="Hibbett D.S."/>
            <person name="Martin F."/>
        </authorList>
    </citation>
    <scope>NUCLEOTIDE SEQUENCE [LARGE SCALE GENOMIC DNA]</scope>
    <source>
        <strain evidence="2">Foug A</strain>
    </source>
</reference>
<dbReference type="PROSITE" id="PS51257">
    <property type="entry name" value="PROKAR_LIPOPROTEIN"/>
    <property type="match status" value="1"/>
</dbReference>
<dbReference type="InParanoid" id="A0A0C2ZRP8"/>
<dbReference type="AlphaFoldDB" id="A0A0C2ZRP8"/>
<reference evidence="1 2" key="1">
    <citation type="submission" date="2014-04" db="EMBL/GenBank/DDBJ databases">
        <authorList>
            <consortium name="DOE Joint Genome Institute"/>
            <person name="Kuo A."/>
            <person name="Kohler A."/>
            <person name="Nagy L.G."/>
            <person name="Floudas D."/>
            <person name="Copeland A."/>
            <person name="Barry K.W."/>
            <person name="Cichocki N."/>
            <person name="Veneault-Fourrey C."/>
            <person name="LaButti K."/>
            <person name="Lindquist E.A."/>
            <person name="Lipzen A."/>
            <person name="Lundell T."/>
            <person name="Morin E."/>
            <person name="Murat C."/>
            <person name="Sun H."/>
            <person name="Tunlid A."/>
            <person name="Henrissat B."/>
            <person name="Grigoriev I.V."/>
            <person name="Hibbett D.S."/>
            <person name="Martin F."/>
            <person name="Nordberg H.P."/>
            <person name="Cantor M.N."/>
            <person name="Hua S.X."/>
        </authorList>
    </citation>
    <scope>NUCLEOTIDE SEQUENCE [LARGE SCALE GENOMIC DNA]</scope>
    <source>
        <strain evidence="1 2">Foug A</strain>
    </source>
</reference>
<dbReference type="HOGENOM" id="CLU_2039439_0_0_1"/>
<organism evidence="1 2">
    <name type="scientific">Scleroderma citrinum Foug A</name>
    <dbReference type="NCBI Taxonomy" id="1036808"/>
    <lineage>
        <taxon>Eukaryota</taxon>
        <taxon>Fungi</taxon>
        <taxon>Dikarya</taxon>
        <taxon>Basidiomycota</taxon>
        <taxon>Agaricomycotina</taxon>
        <taxon>Agaricomycetes</taxon>
        <taxon>Agaricomycetidae</taxon>
        <taxon>Boletales</taxon>
        <taxon>Sclerodermatineae</taxon>
        <taxon>Sclerodermataceae</taxon>
        <taxon>Scleroderma</taxon>
    </lineage>
</organism>
<name>A0A0C2ZRP8_9AGAM</name>
<keyword evidence="2" id="KW-1185">Reference proteome</keyword>
<evidence type="ECO:0000313" key="2">
    <source>
        <dbReference type="Proteomes" id="UP000053989"/>
    </source>
</evidence>
<dbReference type="EMBL" id="KN822030">
    <property type="protein sequence ID" value="KIM64193.1"/>
    <property type="molecule type" value="Genomic_DNA"/>
</dbReference>
<gene>
    <name evidence="1" type="ORF">SCLCIDRAFT_1213624</name>
</gene>
<dbReference type="Proteomes" id="UP000053989">
    <property type="component" value="Unassembled WGS sequence"/>
</dbReference>
<proteinExistence type="predicted"/>